<proteinExistence type="predicted"/>
<dbReference type="Proteomes" id="UP000008743">
    <property type="component" value="Unassembled WGS sequence"/>
</dbReference>
<dbReference type="PhylomeDB" id="A0A0D2VY95"/>
<evidence type="ECO:0000313" key="4">
    <source>
        <dbReference type="Proteomes" id="UP000008743"/>
    </source>
</evidence>
<feature type="compositionally biased region" description="Polar residues" evidence="1">
    <location>
        <begin position="90"/>
        <end position="102"/>
    </location>
</feature>
<dbReference type="GO" id="GO:0000712">
    <property type="term" value="P:resolution of meiotic recombination intermediates"/>
    <property type="evidence" value="ECO:0007669"/>
    <property type="project" value="InterPro"/>
</dbReference>
<feature type="compositionally biased region" description="Low complexity" evidence="1">
    <location>
        <begin position="475"/>
        <end position="489"/>
    </location>
</feature>
<organism evidence="3 4">
    <name type="scientific">Capsaspora owczarzaki (strain ATCC 30864)</name>
    <dbReference type="NCBI Taxonomy" id="595528"/>
    <lineage>
        <taxon>Eukaryota</taxon>
        <taxon>Filasterea</taxon>
        <taxon>Capsaspora</taxon>
    </lineage>
</organism>
<feature type="compositionally biased region" description="Pro residues" evidence="1">
    <location>
        <begin position="761"/>
        <end position="771"/>
    </location>
</feature>
<feature type="region of interest" description="Disordered" evidence="1">
    <location>
        <begin position="339"/>
        <end position="359"/>
    </location>
</feature>
<feature type="domain" description="Glucose/Sorbosone dehydrogenase" evidence="2">
    <location>
        <begin position="1036"/>
        <end position="1322"/>
    </location>
</feature>
<feature type="compositionally biased region" description="Low complexity" evidence="1">
    <location>
        <begin position="343"/>
        <end position="355"/>
    </location>
</feature>
<dbReference type="Pfam" id="PF17825">
    <property type="entry name" value="DUF5587"/>
    <property type="match status" value="1"/>
</dbReference>
<keyword evidence="4" id="KW-1185">Reference proteome</keyword>
<dbReference type="InterPro" id="IPR011042">
    <property type="entry name" value="6-blade_b-propeller_TolB-like"/>
</dbReference>
<gene>
    <name evidence="3" type="ORF">CAOG_010035</name>
</gene>
<dbReference type="InterPro" id="IPR039991">
    <property type="entry name" value="SHOC1"/>
</dbReference>
<name>A0A0D2VY95_CAPO3</name>
<dbReference type="EMBL" id="KE346372">
    <property type="protein sequence ID" value="KJE96667.1"/>
    <property type="molecule type" value="Genomic_DNA"/>
</dbReference>
<feature type="compositionally biased region" description="Polar residues" evidence="1">
    <location>
        <begin position="182"/>
        <end position="199"/>
    </location>
</feature>
<dbReference type="InParanoid" id="A0A0D2VY95"/>
<dbReference type="STRING" id="595528.A0A0D2VY95"/>
<evidence type="ECO:0000256" key="1">
    <source>
        <dbReference type="SAM" id="MobiDB-lite"/>
    </source>
</evidence>
<protein>
    <recommendedName>
        <fullName evidence="2">Glucose/Sorbosone dehydrogenase domain-containing protein</fullName>
    </recommendedName>
</protein>
<dbReference type="SUPFAM" id="SSF50952">
    <property type="entry name" value="Soluble quinoprotein glucose dehydrogenase"/>
    <property type="match status" value="1"/>
</dbReference>
<dbReference type="InterPro" id="IPR012938">
    <property type="entry name" value="Glc/Sorbosone_DH"/>
</dbReference>
<dbReference type="InterPro" id="IPR011041">
    <property type="entry name" value="Quinoprot_gluc/sorb_DH_b-prop"/>
</dbReference>
<feature type="region of interest" description="Disordered" evidence="1">
    <location>
        <begin position="379"/>
        <end position="414"/>
    </location>
</feature>
<dbReference type="Gene3D" id="2.120.10.30">
    <property type="entry name" value="TolB, C-terminal domain"/>
    <property type="match status" value="1"/>
</dbReference>
<feature type="compositionally biased region" description="Polar residues" evidence="1">
    <location>
        <begin position="124"/>
        <end position="144"/>
    </location>
</feature>
<feature type="compositionally biased region" description="Polar residues" evidence="1">
    <location>
        <begin position="155"/>
        <end position="173"/>
    </location>
</feature>
<evidence type="ECO:0000313" key="3">
    <source>
        <dbReference type="EMBL" id="KJE96667.1"/>
    </source>
</evidence>
<feature type="region of interest" description="Disordered" evidence="1">
    <location>
        <begin position="458"/>
        <end position="489"/>
    </location>
</feature>
<sequence length="1459" mass="156244">MDAVTERTPAITTLESKLAAPQSPISKTALSLHGTTAGVQMVPDSQQDETSACCSSTALVPNDDHPWTNRCLVPSHYASPKRSHADNASHHSSQQTRVSPTRHTVAVPESALGSGTDGGGGPSLTCTQTGSTPSAPSAAQSVDTSVPIPPASVTVDETNVTTVPTLSEQPEQTRSMKDFSEAETTSPPALCSQGNTTPDQPALLVESFDKVLLDGETIALPSAAELANVASNPKPHSPAAAPPRPQAQQPDELSDYLFDDIPDDDLALLECELSPHPSLPAVVDLTSKSTPPTILSTPQQAPRKSIIVSPKVPKMPASAVMANAADPLADFLRLRGRVDKAKSSSPNPSRRSTNSHTPLAERLTSNAAAAAATAAAAAIPQWKPSARSTAQQPPQSQAASVAPTPPASTSSPTPVYRELQRSAQFISAIDNFATTLPEFVAASPSPAPLLSQELQQVFTRATSQSQQSTHHELGQQPTQQSTQQSLRLPSSSVLTHSYNHLLLATPTLGIRRTLLSHLAENRIVMYTRDMRLTCPTEEQSPADLMSTELLVVDERNCILLLQAKALLHSNRSQEVERKRLTRCLMQLSLRYETCWLLVECYDPYQQPIARGRLNPNALEESELFTDDALSRLCGLFTACTGISSAATRHAFTTYLRLCGTQASAAGTILTICDHCRDSSPAWEPSQWRSRETWLSPDVTAHEAFLTAFPCVNPFVAQSILAAMPLSELVSSDLPMLFSRLPWVPQAVLQNLVYLLAGQPPEEVPPTPPAPSPLAHRPYQPATPQHAQSYQPVDFQASSVPRVPMAASHWASAQFTGASSEGLSVPSYGSVQAEMAHPAQEDDPREQSLNALRNSRTLGYARSNRAIGMNWHLITATLLVALLALGCQAHPQCFDFEPPFRVGDVATNVTIVVSQMLVNDSNCYAYIRNTSCLTCSPFAVHLFDAHTETMRLANAGLCADYCSGFYSACQNVLQVSVDGTLTLLSAAMTETEFCAQRVISDMSYCYPSGVNLQPPGPHNVTNSDDGCACVETVAAGLSNPLGLVNAQDGSGRLFIIEQKGTVRILFRNMTLGSQPFLTQVVIAGGEQGLLSMAFHPQYNVTGRVFIYYSSTEATSANHVAILSEYRVNATNPNAVDPTTERVILRIQQPYANHNGGTLLFDSKGMLLLSLGDGGAGGDPHGNGQNFNSLLGSVVRLNVSDTASPYTIPTDNPFPATSGVRPEIFAKGLRNPFRCSYDRANSSRLICGDVGQAVREEVTYVVSGGNNGWARREGFACYGDCGPVANYVPPILDYPHANGDACVIGGYVYRGCTFPGFQGKYIFGDNISGRFYIAQENATVASGWTFRELCIGSSNVCHGKSKSTHFPILMTFGEDENGELYFGATRDGDVNGATGAVYRLSDPSLRANPATCPDFISPAQLIDEFNSTSSRGNSAATMLHSVSAWSVISSVLFVLVGRVLG</sequence>
<dbReference type="PANTHER" id="PTHR19328:SF75">
    <property type="entry name" value="ALDOSE SUGAR DEHYDROGENASE YLII"/>
    <property type="match status" value="1"/>
</dbReference>
<dbReference type="OrthoDB" id="10266706at2759"/>
<dbReference type="PANTHER" id="PTHR19328">
    <property type="entry name" value="HEDGEHOG-INTERACTING PROTEIN"/>
    <property type="match status" value="1"/>
</dbReference>
<feature type="region of interest" description="Disordered" evidence="1">
    <location>
        <begin position="229"/>
        <end position="251"/>
    </location>
</feature>
<dbReference type="GO" id="GO:0000794">
    <property type="term" value="C:condensed nuclear chromosome"/>
    <property type="evidence" value="ECO:0007669"/>
    <property type="project" value="InterPro"/>
</dbReference>
<evidence type="ECO:0000259" key="2">
    <source>
        <dbReference type="Pfam" id="PF07995"/>
    </source>
</evidence>
<feature type="region of interest" description="Disordered" evidence="1">
    <location>
        <begin position="761"/>
        <end position="787"/>
    </location>
</feature>
<reference evidence="4" key="1">
    <citation type="submission" date="2011-02" db="EMBL/GenBank/DDBJ databases">
        <title>The Genome Sequence of Capsaspora owczarzaki ATCC 30864.</title>
        <authorList>
            <person name="Russ C."/>
            <person name="Cuomo C."/>
            <person name="Burger G."/>
            <person name="Gray M.W."/>
            <person name="Holland P.W.H."/>
            <person name="King N."/>
            <person name="Lang F.B.F."/>
            <person name="Roger A.J."/>
            <person name="Ruiz-Trillo I."/>
            <person name="Young S.K."/>
            <person name="Zeng Q."/>
            <person name="Gargeya S."/>
            <person name="Alvarado L."/>
            <person name="Berlin A."/>
            <person name="Chapman S.B."/>
            <person name="Chen Z."/>
            <person name="Freedman E."/>
            <person name="Gellesch M."/>
            <person name="Goldberg J."/>
            <person name="Griggs A."/>
            <person name="Gujja S."/>
            <person name="Heilman E."/>
            <person name="Heiman D."/>
            <person name="Howarth C."/>
            <person name="Mehta T."/>
            <person name="Neiman D."/>
            <person name="Pearson M."/>
            <person name="Roberts A."/>
            <person name="Saif S."/>
            <person name="Shea T."/>
            <person name="Shenoy N."/>
            <person name="Sisk P."/>
            <person name="Stolte C."/>
            <person name="Sykes S."/>
            <person name="White J."/>
            <person name="Yandava C."/>
            <person name="Haas B."/>
            <person name="Nusbaum C."/>
            <person name="Birren B."/>
        </authorList>
    </citation>
    <scope>NUCLEOTIDE SEQUENCE</scope>
    <source>
        <strain evidence="4">ATCC 30864</strain>
    </source>
</reference>
<dbReference type="eggNOG" id="ENOG502QQKP">
    <property type="taxonomic scope" value="Eukaryota"/>
</dbReference>
<dbReference type="GO" id="GO:0016887">
    <property type="term" value="F:ATP hydrolysis activity"/>
    <property type="evidence" value="ECO:0007669"/>
    <property type="project" value="InterPro"/>
</dbReference>
<feature type="compositionally biased region" description="Polar residues" evidence="1">
    <location>
        <begin position="458"/>
        <end position="468"/>
    </location>
</feature>
<feature type="region of interest" description="Disordered" evidence="1">
    <location>
        <begin position="73"/>
        <end position="199"/>
    </location>
</feature>
<accession>A0A0D2VY95</accession>
<dbReference type="Pfam" id="PF07995">
    <property type="entry name" value="GSDH"/>
    <property type="match status" value="1"/>
</dbReference>